<sequence length="79" mass="8663">MPSSVVNHVAPSCSVAVACTQRRCCRRGTRAALSPSTSEAQATDAIFSFAGALLLHLLCHGWSQRNEKENTREEKKENF</sequence>
<name>A0A0P0Y144_ORYSJ</name>
<dbReference type="KEGG" id="dosa:Os11g0257800"/>
<proteinExistence type="predicted"/>
<evidence type="ECO:0000313" key="2">
    <source>
        <dbReference type="Proteomes" id="UP000000763"/>
    </source>
</evidence>
<dbReference type="AlphaFoldDB" id="A0A0P0Y144"/>
<protein>
    <submittedName>
        <fullName evidence="1">Os11g0257800 protein</fullName>
    </submittedName>
</protein>
<reference evidence="2" key="2">
    <citation type="journal article" date="2008" name="Nucleic Acids Res.">
        <title>The rice annotation project database (RAP-DB): 2008 update.</title>
        <authorList>
            <consortium name="The rice annotation project (RAP)"/>
        </authorList>
    </citation>
    <scope>GENOME REANNOTATION</scope>
    <source>
        <strain evidence="2">cv. Nipponbare</strain>
    </source>
</reference>
<dbReference type="Proteomes" id="UP000000763">
    <property type="component" value="Chromosome 11"/>
</dbReference>
<organism evidence="1 2">
    <name type="scientific">Oryza sativa subsp. japonica</name>
    <name type="common">Rice</name>
    <dbReference type="NCBI Taxonomy" id="39947"/>
    <lineage>
        <taxon>Eukaryota</taxon>
        <taxon>Viridiplantae</taxon>
        <taxon>Streptophyta</taxon>
        <taxon>Embryophyta</taxon>
        <taxon>Tracheophyta</taxon>
        <taxon>Spermatophyta</taxon>
        <taxon>Magnoliopsida</taxon>
        <taxon>Liliopsida</taxon>
        <taxon>Poales</taxon>
        <taxon>Poaceae</taxon>
        <taxon>BOP clade</taxon>
        <taxon>Oryzoideae</taxon>
        <taxon>Oryzeae</taxon>
        <taxon>Oryzinae</taxon>
        <taxon>Oryza</taxon>
        <taxon>Oryza sativa</taxon>
    </lineage>
</organism>
<dbReference type="EMBL" id="AP008217">
    <property type="protein sequence ID" value="BAH95193.1"/>
    <property type="molecule type" value="Genomic_DNA"/>
</dbReference>
<gene>
    <name evidence="1" type="ordered locus">Os11g0257800</name>
</gene>
<evidence type="ECO:0000313" key="1">
    <source>
        <dbReference type="EMBL" id="BAH95193.1"/>
    </source>
</evidence>
<dbReference type="Gramene" id="Os11t0257800-01">
    <property type="protein sequence ID" value="Os11t0257800-01"/>
    <property type="gene ID" value="Os11g0257800"/>
</dbReference>
<accession>A0A0P0Y144</accession>
<reference evidence="1 2" key="1">
    <citation type="journal article" date="2005" name="Nature">
        <title>The map-based sequence of the rice genome.</title>
        <authorList>
            <consortium name="International rice genome sequencing project (IRGSP)"/>
            <person name="Matsumoto T."/>
            <person name="Wu J."/>
            <person name="Kanamori H."/>
            <person name="Katayose Y."/>
            <person name="Fujisawa M."/>
            <person name="Namiki N."/>
            <person name="Mizuno H."/>
            <person name="Yamamoto K."/>
            <person name="Antonio B.A."/>
            <person name="Baba T."/>
            <person name="Sakata K."/>
            <person name="Nagamura Y."/>
            <person name="Aoki H."/>
            <person name="Arikawa K."/>
            <person name="Arita K."/>
            <person name="Bito T."/>
            <person name="Chiden Y."/>
            <person name="Fujitsuka N."/>
            <person name="Fukunaka R."/>
            <person name="Hamada M."/>
            <person name="Harada C."/>
            <person name="Hayashi A."/>
            <person name="Hijishita S."/>
            <person name="Honda M."/>
            <person name="Hosokawa S."/>
            <person name="Ichikawa Y."/>
            <person name="Idonuma A."/>
            <person name="Iijima M."/>
            <person name="Ikeda M."/>
            <person name="Ikeno M."/>
            <person name="Ito K."/>
            <person name="Ito S."/>
            <person name="Ito T."/>
            <person name="Ito Y."/>
            <person name="Ito Y."/>
            <person name="Iwabuchi A."/>
            <person name="Kamiya K."/>
            <person name="Karasawa W."/>
            <person name="Kurita K."/>
            <person name="Katagiri S."/>
            <person name="Kikuta A."/>
            <person name="Kobayashi H."/>
            <person name="Kobayashi N."/>
            <person name="Machita K."/>
            <person name="Maehara T."/>
            <person name="Masukawa M."/>
            <person name="Mizubayashi T."/>
            <person name="Mukai Y."/>
            <person name="Nagasaki H."/>
            <person name="Nagata Y."/>
            <person name="Naito S."/>
            <person name="Nakashima M."/>
            <person name="Nakama Y."/>
            <person name="Nakamichi Y."/>
            <person name="Nakamura M."/>
            <person name="Meguro A."/>
            <person name="Negishi M."/>
            <person name="Ohta I."/>
            <person name="Ohta T."/>
            <person name="Okamoto M."/>
            <person name="Ono N."/>
            <person name="Saji S."/>
            <person name="Sakaguchi M."/>
            <person name="Sakai K."/>
            <person name="Shibata M."/>
            <person name="Shimokawa T."/>
            <person name="Song J."/>
            <person name="Takazaki Y."/>
            <person name="Terasawa K."/>
            <person name="Tsugane M."/>
            <person name="Tsuji K."/>
            <person name="Ueda S."/>
            <person name="Waki K."/>
            <person name="Yamagata H."/>
            <person name="Yamamoto M."/>
            <person name="Yamamoto S."/>
            <person name="Yamane H."/>
            <person name="Yoshiki S."/>
            <person name="Yoshihara R."/>
            <person name="Yukawa K."/>
            <person name="Zhong H."/>
            <person name="Yano M."/>
            <person name="Yuan Q."/>
            <person name="Ouyang S."/>
            <person name="Liu J."/>
            <person name="Jones K.M."/>
            <person name="Gansberger K."/>
            <person name="Moffat K."/>
            <person name="Hill J."/>
            <person name="Bera J."/>
            <person name="Fadrosh D."/>
            <person name="Jin S."/>
            <person name="Johri S."/>
            <person name="Kim M."/>
            <person name="Overton L."/>
            <person name="Reardon M."/>
            <person name="Tsitrin T."/>
            <person name="Vuong H."/>
            <person name="Weaver B."/>
            <person name="Ciecko A."/>
            <person name="Tallon L."/>
            <person name="Jackson J."/>
            <person name="Pai G."/>
            <person name="Aken S.V."/>
            <person name="Utterback T."/>
            <person name="Reidmuller S."/>
            <person name="Feldblyum T."/>
            <person name="Hsiao J."/>
            <person name="Zismann V."/>
            <person name="Iobst S."/>
            <person name="de Vazeille A.R."/>
            <person name="Buell C.R."/>
            <person name="Ying K."/>
            <person name="Li Y."/>
            <person name="Lu T."/>
            <person name="Huang Y."/>
            <person name="Zhao Q."/>
            <person name="Feng Q."/>
            <person name="Zhang L."/>
            <person name="Zhu J."/>
            <person name="Weng Q."/>
            <person name="Mu J."/>
            <person name="Lu Y."/>
            <person name="Fan D."/>
            <person name="Liu Y."/>
            <person name="Guan J."/>
            <person name="Zhang Y."/>
            <person name="Yu S."/>
            <person name="Liu X."/>
            <person name="Zhang Y."/>
            <person name="Hong G."/>
            <person name="Han B."/>
            <person name="Choisne N."/>
            <person name="Demange N."/>
            <person name="Orjeda G."/>
            <person name="Samain S."/>
            <person name="Cattolico L."/>
            <person name="Pelletier E."/>
            <person name="Couloux A."/>
            <person name="Segurens B."/>
            <person name="Wincker P."/>
            <person name="D'Hont A."/>
            <person name="Scarpelli C."/>
            <person name="Weissenbach J."/>
            <person name="Salanoubat M."/>
            <person name="Quetier F."/>
            <person name="Yu Y."/>
            <person name="Kim H.R."/>
            <person name="Rambo T."/>
            <person name="Currie J."/>
            <person name="Collura K."/>
            <person name="Luo M."/>
            <person name="Yang T."/>
            <person name="Ammiraju J.S.S."/>
            <person name="Engler F."/>
            <person name="Soderlund C."/>
            <person name="Wing R.A."/>
            <person name="Palmer L.E."/>
            <person name="de la Bastide M."/>
            <person name="Spiegel L."/>
            <person name="Nascimento L."/>
            <person name="Zutavern T."/>
            <person name="O'Shaughnessy A."/>
            <person name="Dike S."/>
            <person name="Dedhia N."/>
            <person name="Preston R."/>
            <person name="Balija V."/>
            <person name="McCombie W.R."/>
            <person name="Chow T."/>
            <person name="Chen H."/>
            <person name="Chung M."/>
            <person name="Chen C."/>
            <person name="Shaw J."/>
            <person name="Wu H."/>
            <person name="Hsiao K."/>
            <person name="Chao Y."/>
            <person name="Chu M."/>
            <person name="Cheng C."/>
            <person name="Hour A."/>
            <person name="Lee P."/>
            <person name="Lin S."/>
            <person name="Lin Y."/>
            <person name="Liou J."/>
            <person name="Liu S."/>
            <person name="Hsing Y."/>
            <person name="Raghuvanshi S."/>
            <person name="Mohanty A."/>
            <person name="Bharti A.K."/>
            <person name="Gaur A."/>
            <person name="Gupta V."/>
            <person name="Kumar D."/>
            <person name="Ravi V."/>
            <person name="Vij S."/>
            <person name="Kapur A."/>
            <person name="Khurana P."/>
            <person name="Khurana P."/>
            <person name="Khurana J.P."/>
            <person name="Tyagi A.K."/>
            <person name="Gaikwad K."/>
            <person name="Singh A."/>
            <person name="Dalal V."/>
            <person name="Srivastava S."/>
            <person name="Dixit A."/>
            <person name="Pal A.K."/>
            <person name="Ghazi I.A."/>
            <person name="Yadav M."/>
            <person name="Pandit A."/>
            <person name="Bhargava A."/>
            <person name="Sureshbabu K."/>
            <person name="Batra K."/>
            <person name="Sharma T.R."/>
            <person name="Mohapatra T."/>
            <person name="Singh N.K."/>
            <person name="Messing J."/>
            <person name="Nelson A.B."/>
            <person name="Fuks G."/>
            <person name="Kavchok S."/>
            <person name="Keizer G."/>
            <person name="Linton E."/>
            <person name="Llaca V."/>
            <person name="Song R."/>
            <person name="Tanyolac B."/>
            <person name="Young S."/>
            <person name="Ho-Il K."/>
            <person name="Hahn J.H."/>
            <person name="Sangsakoo G."/>
            <person name="Vanavichit A."/>
            <person name="de Mattos Luiz.A.T."/>
            <person name="Zimmer P.D."/>
            <person name="Malone G."/>
            <person name="Dellagostin O."/>
            <person name="de Oliveira A.C."/>
            <person name="Bevan M."/>
            <person name="Bancroft I."/>
            <person name="Minx P."/>
            <person name="Cordum H."/>
            <person name="Wilson R."/>
            <person name="Cheng Z."/>
            <person name="Jin W."/>
            <person name="Jiang J."/>
            <person name="Leong S.A."/>
            <person name="Iwama H."/>
            <person name="Gojobori T."/>
            <person name="Itoh T."/>
            <person name="Niimura Y."/>
            <person name="Fujii Y."/>
            <person name="Habara T."/>
            <person name="Sakai H."/>
            <person name="Sato Y."/>
            <person name="Wilson G."/>
            <person name="Kumar K."/>
            <person name="McCouch S."/>
            <person name="Juretic N."/>
            <person name="Hoen D."/>
            <person name="Wright S."/>
            <person name="Bruskiewich R."/>
            <person name="Bureau T."/>
            <person name="Miyao A."/>
            <person name="Hirochika H."/>
            <person name="Nishikawa T."/>
            <person name="Kadowaki K."/>
            <person name="Sugiura M."/>
            <person name="Burr B."/>
            <person name="Sasaki T."/>
        </authorList>
    </citation>
    <scope>NUCLEOTIDE SEQUENCE [LARGE SCALE GENOMIC DNA]</scope>
    <source>
        <strain evidence="2">cv. Nipponbare</strain>
    </source>
</reference>